<gene>
    <name evidence="1" type="ORF">D1Z90_18790</name>
</gene>
<keyword evidence="1" id="KW-0255">Endonuclease</keyword>
<evidence type="ECO:0000313" key="2">
    <source>
        <dbReference type="Proteomes" id="UP000283255"/>
    </source>
</evidence>
<keyword evidence="1" id="KW-0540">Nuclease</keyword>
<dbReference type="InterPro" id="IPR019292">
    <property type="entry name" value="McrC"/>
</dbReference>
<dbReference type="Proteomes" id="UP000283255">
    <property type="component" value="Unassembled WGS sequence"/>
</dbReference>
<dbReference type="AlphaFoldDB" id="A0A418YA47"/>
<dbReference type="PANTHER" id="PTHR38733:SF1">
    <property type="entry name" value="TYPE IV METHYL-DIRECTED RESTRICTION ENZYME ECOKMCRBC"/>
    <property type="match status" value="1"/>
</dbReference>
<evidence type="ECO:0000313" key="1">
    <source>
        <dbReference type="EMBL" id="RJG38793.1"/>
    </source>
</evidence>
<dbReference type="PANTHER" id="PTHR38733">
    <property type="entry name" value="PROTEIN MCRC"/>
    <property type="match status" value="1"/>
</dbReference>
<dbReference type="GO" id="GO:0004519">
    <property type="term" value="F:endonuclease activity"/>
    <property type="evidence" value="ECO:0007669"/>
    <property type="project" value="UniProtKB-KW"/>
</dbReference>
<comment type="caution">
    <text evidence="1">The sequence shown here is derived from an EMBL/GenBank/DDBJ whole genome shotgun (WGS) entry which is preliminary data.</text>
</comment>
<keyword evidence="2" id="KW-1185">Reference proteome</keyword>
<organism evidence="1 2">
    <name type="scientific">Motilimonas pumila</name>
    <dbReference type="NCBI Taxonomy" id="2303987"/>
    <lineage>
        <taxon>Bacteria</taxon>
        <taxon>Pseudomonadati</taxon>
        <taxon>Pseudomonadota</taxon>
        <taxon>Gammaproteobacteria</taxon>
        <taxon>Alteromonadales</taxon>
        <taxon>Alteromonadales genera incertae sedis</taxon>
        <taxon>Motilimonas</taxon>
    </lineage>
</organism>
<dbReference type="Pfam" id="PF10117">
    <property type="entry name" value="McrBC"/>
    <property type="match status" value="1"/>
</dbReference>
<reference evidence="1 2" key="2">
    <citation type="submission" date="2019-01" db="EMBL/GenBank/DDBJ databases">
        <title>Motilimonas pumilus sp. nov., isolated from the gut of sea cucumber (Apostichopus japonicus).</title>
        <authorList>
            <person name="Wang F.-Q."/>
            <person name="Ren L.-H."/>
            <person name="Lin Y.-W."/>
            <person name="Sun G.-H."/>
            <person name="Du Z.-J."/>
            <person name="Zhao J.-X."/>
            <person name="Liu X.-J."/>
            <person name="Liu L.-J."/>
        </authorList>
    </citation>
    <scope>NUCLEOTIDE SEQUENCE [LARGE SCALE GENOMIC DNA]</scope>
    <source>
        <strain evidence="1 2">PLHSC7-2</strain>
    </source>
</reference>
<protein>
    <submittedName>
        <fullName evidence="1">Restriction endonuclease</fullName>
    </submittedName>
</protein>
<dbReference type="RefSeq" id="WP_119912340.1">
    <property type="nucleotide sequence ID" value="NZ_QZCH01000038.1"/>
</dbReference>
<dbReference type="EMBL" id="QZCH01000038">
    <property type="protein sequence ID" value="RJG38793.1"/>
    <property type="molecule type" value="Genomic_DNA"/>
</dbReference>
<proteinExistence type="predicted"/>
<dbReference type="OrthoDB" id="307209at2"/>
<name>A0A418YA47_9GAMM</name>
<sequence>MHTTVFEFGYLTFDKSASDEPGVKLISPEAFEYLKEVSLSETEMSMCLALTKRYGHELIQLQNYVGVLFTPTGEHVEVLPKTGRRSKEEQSDLENARQILLTMLQHLGSFRFLTFKQASVANKKMPLFEVFIEQFLQSVKKLVKQGLKSDYVLRQDNLSFQKGKLKVAAQIRRNRVTKHKFYVEYDEYLVDRPANRLIKSALKKLSSYTKLATNQKLLRELLFAFADVPLSKVIQQDFTALKLDRGMADYHPPLAWAKLILSGQSPLSMKGQTEAMSLLFPMEMVFENYVASILRSQLDDQVELSTQARSKYLLRHNGKGAFQLKPDLLITQGKQHAIVLDTKWKLIDLEAHNYGISQADMYQMYAYGQKYLAGKGELYLIYPSHDGFMAPIEHSFDFSDGLKLWVVPFTTSPVGNSRLLINEGHYLHTMTQIS</sequence>
<keyword evidence="1" id="KW-0378">Hydrolase</keyword>
<reference evidence="1 2" key="1">
    <citation type="submission" date="2018-09" db="EMBL/GenBank/DDBJ databases">
        <authorList>
            <person name="Wang F."/>
        </authorList>
    </citation>
    <scope>NUCLEOTIDE SEQUENCE [LARGE SCALE GENOMIC DNA]</scope>
    <source>
        <strain evidence="1 2">PLHSC7-2</strain>
    </source>
</reference>
<accession>A0A418YA47</accession>